<dbReference type="EMBL" id="KV878889">
    <property type="protein sequence ID" value="OJJ88714.1"/>
    <property type="molecule type" value="Genomic_DNA"/>
</dbReference>
<organism evidence="3 4">
    <name type="scientific">Aspergillus glaucus CBS 516.65</name>
    <dbReference type="NCBI Taxonomy" id="1160497"/>
    <lineage>
        <taxon>Eukaryota</taxon>
        <taxon>Fungi</taxon>
        <taxon>Dikarya</taxon>
        <taxon>Ascomycota</taxon>
        <taxon>Pezizomycotina</taxon>
        <taxon>Eurotiomycetes</taxon>
        <taxon>Eurotiomycetidae</taxon>
        <taxon>Eurotiales</taxon>
        <taxon>Aspergillaceae</taxon>
        <taxon>Aspergillus</taxon>
        <taxon>Aspergillus subgen. Aspergillus</taxon>
    </lineage>
</organism>
<evidence type="ECO:0000313" key="4">
    <source>
        <dbReference type="Proteomes" id="UP000184300"/>
    </source>
</evidence>
<keyword evidence="1" id="KW-0732">Signal</keyword>
<dbReference type="Gene3D" id="3.30.60.30">
    <property type="match status" value="1"/>
</dbReference>
<dbReference type="AlphaFoldDB" id="A0A1L9VXS2"/>
<evidence type="ECO:0000313" key="3">
    <source>
        <dbReference type="EMBL" id="OJJ88714.1"/>
    </source>
</evidence>
<dbReference type="SUPFAM" id="SSF100895">
    <property type="entry name" value="Kazal-type serine protease inhibitors"/>
    <property type="match status" value="1"/>
</dbReference>
<dbReference type="RefSeq" id="XP_022405390.1">
    <property type="nucleotide sequence ID" value="XM_022545581.1"/>
</dbReference>
<dbReference type="Proteomes" id="UP000184300">
    <property type="component" value="Unassembled WGS sequence"/>
</dbReference>
<dbReference type="GeneID" id="34461842"/>
<reference evidence="4" key="1">
    <citation type="journal article" date="2017" name="Genome Biol.">
        <title>Comparative genomics reveals high biological diversity and specific adaptations in the industrially and medically important fungal genus Aspergillus.</title>
        <authorList>
            <person name="de Vries R.P."/>
            <person name="Riley R."/>
            <person name="Wiebenga A."/>
            <person name="Aguilar-Osorio G."/>
            <person name="Amillis S."/>
            <person name="Uchima C.A."/>
            <person name="Anderluh G."/>
            <person name="Asadollahi M."/>
            <person name="Askin M."/>
            <person name="Barry K."/>
            <person name="Battaglia E."/>
            <person name="Bayram O."/>
            <person name="Benocci T."/>
            <person name="Braus-Stromeyer S.A."/>
            <person name="Caldana C."/>
            <person name="Canovas D."/>
            <person name="Cerqueira G.C."/>
            <person name="Chen F."/>
            <person name="Chen W."/>
            <person name="Choi C."/>
            <person name="Clum A."/>
            <person name="Dos Santos R.A."/>
            <person name="Damasio A.R."/>
            <person name="Diallinas G."/>
            <person name="Emri T."/>
            <person name="Fekete E."/>
            <person name="Flipphi M."/>
            <person name="Freyberg S."/>
            <person name="Gallo A."/>
            <person name="Gournas C."/>
            <person name="Habgood R."/>
            <person name="Hainaut M."/>
            <person name="Harispe M.L."/>
            <person name="Henrissat B."/>
            <person name="Hilden K.S."/>
            <person name="Hope R."/>
            <person name="Hossain A."/>
            <person name="Karabika E."/>
            <person name="Karaffa L."/>
            <person name="Karanyi Z."/>
            <person name="Krasevec N."/>
            <person name="Kuo A."/>
            <person name="Kusch H."/>
            <person name="LaButti K."/>
            <person name="Lagendijk E.L."/>
            <person name="Lapidus A."/>
            <person name="Levasseur A."/>
            <person name="Lindquist E."/>
            <person name="Lipzen A."/>
            <person name="Logrieco A.F."/>
            <person name="MacCabe A."/>
            <person name="Maekelae M.R."/>
            <person name="Malavazi I."/>
            <person name="Melin P."/>
            <person name="Meyer V."/>
            <person name="Mielnichuk N."/>
            <person name="Miskei M."/>
            <person name="Molnar A.P."/>
            <person name="Mule G."/>
            <person name="Ngan C.Y."/>
            <person name="Orejas M."/>
            <person name="Orosz E."/>
            <person name="Ouedraogo J.P."/>
            <person name="Overkamp K.M."/>
            <person name="Park H.-S."/>
            <person name="Perrone G."/>
            <person name="Piumi F."/>
            <person name="Punt P.J."/>
            <person name="Ram A.F."/>
            <person name="Ramon A."/>
            <person name="Rauscher S."/>
            <person name="Record E."/>
            <person name="Riano-Pachon D.M."/>
            <person name="Robert V."/>
            <person name="Roehrig J."/>
            <person name="Ruller R."/>
            <person name="Salamov A."/>
            <person name="Salih N.S."/>
            <person name="Samson R.A."/>
            <person name="Sandor E."/>
            <person name="Sanguinetti M."/>
            <person name="Schuetze T."/>
            <person name="Sepcic K."/>
            <person name="Shelest E."/>
            <person name="Sherlock G."/>
            <person name="Sophianopoulou V."/>
            <person name="Squina F.M."/>
            <person name="Sun H."/>
            <person name="Susca A."/>
            <person name="Todd R.B."/>
            <person name="Tsang A."/>
            <person name="Unkles S.E."/>
            <person name="van de Wiele N."/>
            <person name="van Rossen-Uffink D."/>
            <person name="Oliveira J.V."/>
            <person name="Vesth T.C."/>
            <person name="Visser J."/>
            <person name="Yu J.-H."/>
            <person name="Zhou M."/>
            <person name="Andersen M.R."/>
            <person name="Archer D.B."/>
            <person name="Baker S.E."/>
            <person name="Benoit I."/>
            <person name="Brakhage A.A."/>
            <person name="Braus G.H."/>
            <person name="Fischer R."/>
            <person name="Frisvad J.C."/>
            <person name="Goldman G.H."/>
            <person name="Houbraken J."/>
            <person name="Oakley B."/>
            <person name="Pocsi I."/>
            <person name="Scazzocchio C."/>
            <person name="Seiboth B."/>
            <person name="vanKuyk P.A."/>
            <person name="Wortman J."/>
            <person name="Dyer P.S."/>
            <person name="Grigoriev I.V."/>
        </authorList>
    </citation>
    <scope>NUCLEOTIDE SEQUENCE [LARGE SCALE GENOMIC DNA]</scope>
    <source>
        <strain evidence="4">CBS 516.65</strain>
    </source>
</reference>
<feature type="domain" description="Kazal-like" evidence="2">
    <location>
        <begin position="44"/>
        <end position="99"/>
    </location>
</feature>
<keyword evidence="4" id="KW-1185">Reference proteome</keyword>
<evidence type="ECO:0000259" key="2">
    <source>
        <dbReference type="PROSITE" id="PS51465"/>
    </source>
</evidence>
<feature type="signal peptide" evidence="1">
    <location>
        <begin position="1"/>
        <end position="18"/>
    </location>
</feature>
<name>A0A1L9VXS2_ASPGL</name>
<sequence length="104" mass="11558">MKLTFGTTLLLLHHLALALPTPEVPEEPAVSIPEEPTVPVQEAATIIPPCQQVCPPEWAPVCAKDEYDNIMIFSSFCRYYNANCGKQRYILGRIEECIEPGNGE</sequence>
<dbReference type="InterPro" id="IPR036058">
    <property type="entry name" value="Kazal_dom_sf"/>
</dbReference>
<dbReference type="InterPro" id="IPR002350">
    <property type="entry name" value="Kazal_dom"/>
</dbReference>
<dbReference type="OrthoDB" id="10384095at2759"/>
<dbReference type="VEuPathDB" id="FungiDB:ASPGLDRAFT_42293"/>
<protein>
    <recommendedName>
        <fullName evidence="2">Kazal-like domain-containing protein</fullName>
    </recommendedName>
</protein>
<evidence type="ECO:0000256" key="1">
    <source>
        <dbReference type="SAM" id="SignalP"/>
    </source>
</evidence>
<dbReference type="PROSITE" id="PS51465">
    <property type="entry name" value="KAZAL_2"/>
    <property type="match status" value="1"/>
</dbReference>
<proteinExistence type="predicted"/>
<accession>A0A1L9VXS2</accession>
<gene>
    <name evidence="3" type="ORF">ASPGLDRAFT_42293</name>
</gene>
<feature type="chain" id="PRO_5012544299" description="Kazal-like domain-containing protein" evidence="1">
    <location>
        <begin position="19"/>
        <end position="104"/>
    </location>
</feature>